<comment type="caution">
    <text evidence="2">The sequence shown here is derived from an EMBL/GenBank/DDBJ whole genome shotgun (WGS) entry which is preliminary data.</text>
</comment>
<accession>A0A8J5BES3</accession>
<dbReference type="AlphaFoldDB" id="A0A8J5BES3"/>
<evidence type="ECO:0000256" key="1">
    <source>
        <dbReference type="SAM" id="MobiDB-lite"/>
    </source>
</evidence>
<evidence type="ECO:0000313" key="2">
    <source>
        <dbReference type="EMBL" id="KAG6470786.1"/>
    </source>
</evidence>
<protein>
    <submittedName>
        <fullName evidence="2">Uncharacterized protein</fullName>
    </submittedName>
</protein>
<feature type="compositionally biased region" description="Basic residues" evidence="1">
    <location>
        <begin position="14"/>
        <end position="24"/>
    </location>
</feature>
<keyword evidence="3" id="KW-1185">Reference proteome</keyword>
<evidence type="ECO:0000313" key="3">
    <source>
        <dbReference type="Proteomes" id="UP000734854"/>
    </source>
</evidence>
<name>A0A8J5BES3_ZINOF</name>
<feature type="region of interest" description="Disordered" evidence="1">
    <location>
        <begin position="1"/>
        <end position="36"/>
    </location>
</feature>
<organism evidence="2 3">
    <name type="scientific">Zingiber officinale</name>
    <name type="common">Ginger</name>
    <name type="synonym">Amomum zingiber</name>
    <dbReference type="NCBI Taxonomy" id="94328"/>
    <lineage>
        <taxon>Eukaryota</taxon>
        <taxon>Viridiplantae</taxon>
        <taxon>Streptophyta</taxon>
        <taxon>Embryophyta</taxon>
        <taxon>Tracheophyta</taxon>
        <taxon>Spermatophyta</taxon>
        <taxon>Magnoliopsida</taxon>
        <taxon>Liliopsida</taxon>
        <taxon>Zingiberales</taxon>
        <taxon>Zingiberaceae</taxon>
        <taxon>Zingiber</taxon>
    </lineage>
</organism>
<dbReference type="Proteomes" id="UP000734854">
    <property type="component" value="Unassembled WGS sequence"/>
</dbReference>
<gene>
    <name evidence="2" type="ORF">ZIOFF_071866</name>
</gene>
<reference evidence="2 3" key="1">
    <citation type="submission" date="2020-08" db="EMBL/GenBank/DDBJ databases">
        <title>Plant Genome Project.</title>
        <authorList>
            <person name="Zhang R.-G."/>
        </authorList>
    </citation>
    <scope>NUCLEOTIDE SEQUENCE [LARGE SCALE GENOMIC DNA]</scope>
    <source>
        <tissue evidence="2">Rhizome</tissue>
    </source>
</reference>
<proteinExistence type="predicted"/>
<dbReference type="EMBL" id="JACMSC010000021">
    <property type="protein sequence ID" value="KAG6470786.1"/>
    <property type="molecule type" value="Genomic_DNA"/>
</dbReference>
<sequence>MSSPLADAAPPTPGRRRHERRKKQKGDNHSPDMYDFNLSIKSDQRRHIGVVASSWDASGAAGSVARPRLPEDALKGHGVPEMLFA</sequence>